<dbReference type="Pfam" id="PF20511">
    <property type="entry name" value="PMI_typeI_cat"/>
    <property type="match status" value="1"/>
</dbReference>
<dbReference type="EC" id="5.3.1.8" evidence="3"/>
<dbReference type="InterPro" id="IPR046457">
    <property type="entry name" value="PMI_typeI_cat"/>
</dbReference>
<proteinExistence type="inferred from homology"/>
<dbReference type="CDD" id="cd07011">
    <property type="entry name" value="cupin_PMI_type_I_N"/>
    <property type="match status" value="1"/>
</dbReference>
<evidence type="ECO:0000256" key="4">
    <source>
        <dbReference type="ARBA" id="ARBA00022723"/>
    </source>
</evidence>
<evidence type="ECO:0000256" key="7">
    <source>
        <dbReference type="PIRSR" id="PIRSR001480-1"/>
    </source>
</evidence>
<dbReference type="Proteomes" id="UP000663791">
    <property type="component" value="Unassembled WGS sequence"/>
</dbReference>
<evidence type="ECO:0000256" key="5">
    <source>
        <dbReference type="ARBA" id="ARBA00022833"/>
    </source>
</evidence>
<dbReference type="InterPro" id="IPR001250">
    <property type="entry name" value="Man6P_Isoase-1"/>
</dbReference>
<keyword evidence="4 8" id="KW-0479">Metal-binding</keyword>
<dbReference type="RefSeq" id="WP_205289685.1">
    <property type="nucleotide sequence ID" value="NZ_CP074406.1"/>
</dbReference>
<evidence type="ECO:0000256" key="2">
    <source>
        <dbReference type="ARBA" id="ARBA00010772"/>
    </source>
</evidence>
<dbReference type="NCBIfam" id="TIGR00218">
    <property type="entry name" value="manA"/>
    <property type="match status" value="1"/>
</dbReference>
<comment type="similarity">
    <text evidence="2">Belongs to the mannose-6-phosphate isomerase type 1 family.</text>
</comment>
<comment type="caution">
    <text evidence="10">The sequence shown here is derived from an EMBL/GenBank/DDBJ whole genome shotgun (WGS) entry which is preliminary data.</text>
</comment>
<dbReference type="InterPro" id="IPR016305">
    <property type="entry name" value="Mannose-6-P_Isomerase"/>
</dbReference>
<evidence type="ECO:0000313" key="10">
    <source>
        <dbReference type="EMBL" id="MBM9458373.1"/>
    </source>
</evidence>
<dbReference type="Gene3D" id="2.60.120.10">
    <property type="entry name" value="Jelly Rolls"/>
    <property type="match status" value="2"/>
</dbReference>
<dbReference type="PANTHER" id="PTHR10309:SF0">
    <property type="entry name" value="MANNOSE-6-PHOSPHATE ISOMERASE"/>
    <property type="match status" value="1"/>
</dbReference>
<name>A0A938Y1V4_9ACTN</name>
<evidence type="ECO:0000256" key="3">
    <source>
        <dbReference type="ARBA" id="ARBA00011956"/>
    </source>
</evidence>
<feature type="binding site" evidence="8">
    <location>
        <position position="82"/>
    </location>
    <ligand>
        <name>Zn(2+)</name>
        <dbReference type="ChEBI" id="CHEBI:29105"/>
    </ligand>
</feature>
<dbReference type="PIRSF" id="PIRSF001480">
    <property type="entry name" value="Mannose-6-phosphate_isomerase"/>
    <property type="match status" value="1"/>
</dbReference>
<dbReference type="GO" id="GO:0005829">
    <property type="term" value="C:cytosol"/>
    <property type="evidence" value="ECO:0007669"/>
    <property type="project" value="TreeGrafter"/>
</dbReference>
<dbReference type="GO" id="GO:0004476">
    <property type="term" value="F:mannose-6-phosphate isomerase activity"/>
    <property type="evidence" value="ECO:0007669"/>
    <property type="project" value="UniProtKB-EC"/>
</dbReference>
<dbReference type="PRINTS" id="PR00714">
    <property type="entry name" value="MAN6PISMRASE"/>
</dbReference>
<dbReference type="EMBL" id="JAERTX010000001">
    <property type="protein sequence ID" value="MBM9458373.1"/>
    <property type="molecule type" value="Genomic_DNA"/>
</dbReference>
<keyword evidence="6 10" id="KW-0413">Isomerase</keyword>
<dbReference type="InterPro" id="IPR014710">
    <property type="entry name" value="RmlC-like_jellyroll"/>
</dbReference>
<keyword evidence="11" id="KW-1185">Reference proteome</keyword>
<dbReference type="GO" id="GO:0008270">
    <property type="term" value="F:zinc ion binding"/>
    <property type="evidence" value="ECO:0007669"/>
    <property type="project" value="InterPro"/>
</dbReference>
<sequence length="392" mass="41576">MLVLDCPTQAYDWGSVDDIPGFQRRNGDGTPVAEVWIGTHPLGTATVAGPVHTGRPLSEVAGEMGLMLKVLAANRPLSIQVHPNAARARAGFEAENAAGIAPTAPERVFKDPHPKPEMVYALSTFDSLVGFRPTAEILRVLLPLQHPVTSALAKNLRRNPGFAGIVRLVEGLLLDPPSADEVKQVVELCHDALAEGIDIKRAYATAIEIERSHPGDVGVVISLLLNRLTLQPGEAAFLDTGIIHAHLSGMCLEVMVSSDNVLRAGLTSKHVDPTGLVRCLEEGMSRVARVTPQLFGTSTDVFAPSRDFALSITQSSQAEPAGVVLPAQGQRLFVCTGGEVALINAREEMIHLRRGDAGFADDTDGEIRVIGTGEVAQAFAPSGAAGRLDDLI</sequence>
<accession>A0A938Y1V4</accession>
<comment type="catalytic activity">
    <reaction evidence="1">
        <text>D-mannose 6-phosphate = D-fructose 6-phosphate</text>
        <dbReference type="Rhea" id="RHEA:12356"/>
        <dbReference type="ChEBI" id="CHEBI:58735"/>
        <dbReference type="ChEBI" id="CHEBI:61527"/>
        <dbReference type="EC" id="5.3.1.8"/>
    </reaction>
</comment>
<protein>
    <recommendedName>
        <fullName evidence="3">mannose-6-phosphate isomerase</fullName>
        <ecNumber evidence="3">5.3.1.8</ecNumber>
    </recommendedName>
</protein>
<evidence type="ECO:0000259" key="9">
    <source>
        <dbReference type="Pfam" id="PF20511"/>
    </source>
</evidence>
<keyword evidence="5 8" id="KW-0862">Zinc</keyword>
<dbReference type="GO" id="GO:0009298">
    <property type="term" value="P:GDP-mannose biosynthetic process"/>
    <property type="evidence" value="ECO:0007669"/>
    <property type="project" value="InterPro"/>
</dbReference>
<dbReference type="SUPFAM" id="SSF51182">
    <property type="entry name" value="RmlC-like cupins"/>
    <property type="match status" value="1"/>
</dbReference>
<feature type="active site" evidence="7">
    <location>
        <position position="263"/>
    </location>
</feature>
<dbReference type="AlphaFoldDB" id="A0A938Y1V4"/>
<feature type="binding site" evidence="8">
    <location>
        <position position="80"/>
    </location>
    <ligand>
        <name>Zn(2+)</name>
        <dbReference type="ChEBI" id="CHEBI:29105"/>
    </ligand>
</feature>
<feature type="binding site" evidence="8">
    <location>
        <position position="117"/>
    </location>
    <ligand>
        <name>Zn(2+)</name>
        <dbReference type="ChEBI" id="CHEBI:29105"/>
    </ligand>
</feature>
<dbReference type="PANTHER" id="PTHR10309">
    <property type="entry name" value="MANNOSE-6-PHOSPHATE ISOMERASE"/>
    <property type="match status" value="1"/>
</dbReference>
<feature type="binding site" evidence="8">
    <location>
        <position position="244"/>
    </location>
    <ligand>
        <name>Zn(2+)</name>
        <dbReference type="ChEBI" id="CHEBI:29105"/>
    </ligand>
</feature>
<comment type="cofactor">
    <cofactor evidence="8">
        <name>Zn(2+)</name>
        <dbReference type="ChEBI" id="CHEBI:29105"/>
    </cofactor>
    <text evidence="8">Binds 1 zinc ion per subunit.</text>
</comment>
<feature type="domain" description="Phosphomannose isomerase type I catalytic" evidence="9">
    <location>
        <begin position="2"/>
        <end position="133"/>
    </location>
</feature>
<evidence type="ECO:0000313" key="11">
    <source>
        <dbReference type="Proteomes" id="UP000663791"/>
    </source>
</evidence>
<dbReference type="GO" id="GO:0005975">
    <property type="term" value="P:carbohydrate metabolic process"/>
    <property type="evidence" value="ECO:0007669"/>
    <property type="project" value="InterPro"/>
</dbReference>
<evidence type="ECO:0000256" key="8">
    <source>
        <dbReference type="PIRSR" id="PIRSR001480-2"/>
    </source>
</evidence>
<reference evidence="10" key="1">
    <citation type="submission" date="2021-01" db="EMBL/GenBank/DDBJ databases">
        <title>Novel species in genus Nocardioides.</title>
        <authorList>
            <person name="Zhang G."/>
        </authorList>
    </citation>
    <scope>NUCLEOTIDE SEQUENCE</scope>
    <source>
        <strain evidence="10">Zg-536</strain>
    </source>
</reference>
<evidence type="ECO:0000256" key="6">
    <source>
        <dbReference type="ARBA" id="ARBA00023235"/>
    </source>
</evidence>
<evidence type="ECO:0000256" key="1">
    <source>
        <dbReference type="ARBA" id="ARBA00000757"/>
    </source>
</evidence>
<dbReference type="Gene3D" id="1.10.441.10">
    <property type="entry name" value="Phosphomannose Isomerase, domain 2"/>
    <property type="match status" value="1"/>
</dbReference>
<dbReference type="InterPro" id="IPR011051">
    <property type="entry name" value="RmlC_Cupin_sf"/>
</dbReference>
<gene>
    <name evidence="10" type="primary">manA</name>
    <name evidence="10" type="ORF">JK386_00475</name>
</gene>
<organism evidence="10 11">
    <name type="scientific">Nocardioides faecalis</name>
    <dbReference type="NCBI Taxonomy" id="2803858"/>
    <lineage>
        <taxon>Bacteria</taxon>
        <taxon>Bacillati</taxon>
        <taxon>Actinomycetota</taxon>
        <taxon>Actinomycetes</taxon>
        <taxon>Propionibacteriales</taxon>
        <taxon>Nocardioidaceae</taxon>
        <taxon>Nocardioides</taxon>
    </lineage>
</organism>